<dbReference type="GO" id="GO:0008652">
    <property type="term" value="P:amino acid biosynthetic process"/>
    <property type="evidence" value="ECO:0007669"/>
    <property type="project" value="UniProtKB-KW"/>
</dbReference>
<comment type="function">
    <text evidence="1 8">Stereospecific condensation of phosphoenolpyruvate (PEP) and D-erythrose-4-phosphate (E4P) giving rise to 3-deoxy-D-arabino-heptulosonate-7-phosphate (DAHP).</text>
</comment>
<dbReference type="PATRIC" id="fig|651182.5.peg.897"/>
<evidence type="ECO:0000259" key="9">
    <source>
        <dbReference type="Pfam" id="PF00793"/>
    </source>
</evidence>
<dbReference type="GO" id="GO:0003849">
    <property type="term" value="F:3-deoxy-7-phosphoheptulonate synthase activity"/>
    <property type="evidence" value="ECO:0007669"/>
    <property type="project" value="UniProtKB-EC"/>
</dbReference>
<proteinExistence type="inferred from homology"/>
<keyword evidence="5 8" id="KW-0808">Transferase</keyword>
<dbReference type="GO" id="GO:0009423">
    <property type="term" value="P:chorismate biosynthetic process"/>
    <property type="evidence" value="ECO:0007669"/>
    <property type="project" value="UniProtKB-UniPathway"/>
</dbReference>
<sequence>MKQTYDKNVTGYKHLISPDTIKKELPVKEDVAKIVLDGRRDVENILLKKDKRLLVIAGPCSIHDTDAALEYAEKMNQLREEVKDKINLIMRVYFEKPRTTVGWKGLINDPFLNESYDMDEGLRQARSLLIKINRMGLPTTTEILDPITPQYIAGLLSWVAIGARTTESQTHREMASGLSMPVGFKNSTDGSLDSAINAMVAARSPQHFLGVEPHGYTAIVSTRGNPFGHLVLRGGGHTNYDPISVGKALEKLKAKNLPDAVMIDCSHDNSGQKYTGQSFVFKSVLDQRIEGNSSIIGLMLESNLFEGNQKCNGDIKSLKYGVSITDECISWESTEGLIRCAHNRL</sequence>
<dbReference type="PANTHER" id="PTHR21225:SF12">
    <property type="entry name" value="PHOSPHO-2-DEHYDRO-3-DEOXYHEPTONATE ALDOLASE, TYROSINE-INHIBITED"/>
    <property type="match status" value="1"/>
</dbReference>
<keyword evidence="4 8" id="KW-0028">Amino-acid biosynthesis</keyword>
<dbReference type="OrthoDB" id="9807331at2"/>
<evidence type="ECO:0000256" key="4">
    <source>
        <dbReference type="ARBA" id="ARBA00022605"/>
    </source>
</evidence>
<evidence type="ECO:0000313" key="11">
    <source>
        <dbReference type="Proteomes" id="UP000007347"/>
    </source>
</evidence>
<dbReference type="PANTHER" id="PTHR21225">
    <property type="entry name" value="PHOSPHO-2-DEHYDRO-3-DEOXYHEPTONATE ALDOLASE DAHP SYNTHETASE"/>
    <property type="match status" value="1"/>
</dbReference>
<dbReference type="GO" id="GO:0005737">
    <property type="term" value="C:cytoplasm"/>
    <property type="evidence" value="ECO:0007669"/>
    <property type="project" value="TreeGrafter"/>
</dbReference>
<comment type="similarity">
    <text evidence="3 8">Belongs to the class-I DAHP synthase family.</text>
</comment>
<evidence type="ECO:0000256" key="7">
    <source>
        <dbReference type="ARBA" id="ARBA00047508"/>
    </source>
</evidence>
<dbReference type="GO" id="GO:0009073">
    <property type="term" value="P:aromatic amino acid family biosynthetic process"/>
    <property type="evidence" value="ECO:0007669"/>
    <property type="project" value="UniProtKB-KW"/>
</dbReference>
<evidence type="ECO:0000256" key="8">
    <source>
        <dbReference type="PIRNR" id="PIRNR001361"/>
    </source>
</evidence>
<protein>
    <recommendedName>
        <fullName evidence="8">Phospho-2-dehydro-3-deoxyheptonate aldolase</fullName>
        <ecNumber evidence="8">2.5.1.54</ecNumber>
    </recommendedName>
</protein>
<dbReference type="EC" id="2.5.1.54" evidence="8"/>
<evidence type="ECO:0000313" key="10">
    <source>
        <dbReference type="EMBL" id="CCK78914.1"/>
    </source>
</evidence>
<dbReference type="KEGG" id="dto:TOL2_C07460"/>
<evidence type="ECO:0000256" key="1">
    <source>
        <dbReference type="ARBA" id="ARBA00003726"/>
    </source>
</evidence>
<dbReference type="InterPro" id="IPR006219">
    <property type="entry name" value="DAHP_synth_1"/>
</dbReference>
<dbReference type="Proteomes" id="UP000007347">
    <property type="component" value="Chromosome"/>
</dbReference>
<name>K0N475_DESTT</name>
<comment type="catalytic activity">
    <reaction evidence="7 8">
        <text>D-erythrose 4-phosphate + phosphoenolpyruvate + H2O = 7-phospho-2-dehydro-3-deoxy-D-arabino-heptonate + phosphate</text>
        <dbReference type="Rhea" id="RHEA:14717"/>
        <dbReference type="ChEBI" id="CHEBI:15377"/>
        <dbReference type="ChEBI" id="CHEBI:16897"/>
        <dbReference type="ChEBI" id="CHEBI:43474"/>
        <dbReference type="ChEBI" id="CHEBI:58394"/>
        <dbReference type="ChEBI" id="CHEBI:58702"/>
        <dbReference type="EC" id="2.5.1.54"/>
    </reaction>
</comment>
<dbReference type="EMBL" id="FO203503">
    <property type="protein sequence ID" value="CCK78914.1"/>
    <property type="molecule type" value="Genomic_DNA"/>
</dbReference>
<reference evidence="10 11" key="1">
    <citation type="journal article" date="2013" name="Environ. Microbiol.">
        <title>Complete genome, catabolic sub-proteomes and key-metabolites of Desulfobacula toluolica Tol2, a marine, aromatic compound-degrading, sulfate-reducing bacterium.</title>
        <authorList>
            <person name="Wohlbrand L."/>
            <person name="Jacob J.H."/>
            <person name="Kube M."/>
            <person name="Mussmann M."/>
            <person name="Jarling R."/>
            <person name="Beck A."/>
            <person name="Amann R."/>
            <person name="Wilkes H."/>
            <person name="Reinhardt R."/>
            <person name="Rabus R."/>
        </authorList>
    </citation>
    <scope>NUCLEOTIDE SEQUENCE [LARGE SCALE GENOMIC DNA]</scope>
    <source>
        <strain evidence="11">DSM 7467 / Tol2</strain>
    </source>
</reference>
<evidence type="ECO:0000256" key="6">
    <source>
        <dbReference type="ARBA" id="ARBA00023141"/>
    </source>
</evidence>
<evidence type="ECO:0000256" key="5">
    <source>
        <dbReference type="ARBA" id="ARBA00022679"/>
    </source>
</evidence>
<gene>
    <name evidence="10" type="primary">aroF</name>
    <name evidence="10" type="ordered locus">TOL2_C07460</name>
</gene>
<dbReference type="RefSeq" id="WP_014956266.1">
    <property type="nucleotide sequence ID" value="NC_018645.1"/>
</dbReference>
<evidence type="ECO:0000256" key="3">
    <source>
        <dbReference type="ARBA" id="ARBA00007985"/>
    </source>
</evidence>
<comment type="pathway">
    <text evidence="2 8">Metabolic intermediate biosynthesis; chorismate biosynthesis; chorismate from D-erythrose 4-phosphate and phosphoenolpyruvate: step 1/7.</text>
</comment>
<dbReference type="Gene3D" id="3.20.20.70">
    <property type="entry name" value="Aldolase class I"/>
    <property type="match status" value="1"/>
</dbReference>
<feature type="domain" description="DAHP synthetase I/KDSA" evidence="9">
    <location>
        <begin position="44"/>
        <end position="335"/>
    </location>
</feature>
<dbReference type="Pfam" id="PF00793">
    <property type="entry name" value="DAHP_synth_1"/>
    <property type="match status" value="1"/>
</dbReference>
<accession>K0N475</accession>
<dbReference type="SUPFAM" id="SSF51569">
    <property type="entry name" value="Aldolase"/>
    <property type="match status" value="1"/>
</dbReference>
<keyword evidence="11" id="KW-1185">Reference proteome</keyword>
<dbReference type="AlphaFoldDB" id="K0N475"/>
<dbReference type="PIRSF" id="PIRSF001361">
    <property type="entry name" value="DAHP_synthase"/>
    <property type="match status" value="1"/>
</dbReference>
<dbReference type="InterPro" id="IPR006218">
    <property type="entry name" value="DAHP1/KDSA"/>
</dbReference>
<dbReference type="NCBIfam" id="NF009395">
    <property type="entry name" value="PRK12755.1"/>
    <property type="match status" value="1"/>
</dbReference>
<keyword evidence="6 8" id="KW-0057">Aromatic amino acid biosynthesis</keyword>
<organism evidence="10 11">
    <name type="scientific">Desulfobacula toluolica (strain DSM 7467 / Tol2)</name>
    <dbReference type="NCBI Taxonomy" id="651182"/>
    <lineage>
        <taxon>Bacteria</taxon>
        <taxon>Pseudomonadati</taxon>
        <taxon>Thermodesulfobacteriota</taxon>
        <taxon>Desulfobacteria</taxon>
        <taxon>Desulfobacterales</taxon>
        <taxon>Desulfobacteraceae</taxon>
        <taxon>Desulfobacula</taxon>
    </lineage>
</organism>
<dbReference type="UniPathway" id="UPA00053">
    <property type="reaction ID" value="UER00084"/>
</dbReference>
<dbReference type="FunFam" id="3.20.20.70:FF:000005">
    <property type="entry name" value="Phospho-2-dehydro-3-deoxyheptonate aldolase"/>
    <property type="match status" value="1"/>
</dbReference>
<dbReference type="NCBIfam" id="TIGR00034">
    <property type="entry name" value="aroFGH"/>
    <property type="match status" value="1"/>
</dbReference>
<dbReference type="GO" id="GO:0042802">
    <property type="term" value="F:identical protein binding"/>
    <property type="evidence" value="ECO:0007669"/>
    <property type="project" value="UniProtKB-ARBA"/>
</dbReference>
<dbReference type="InterPro" id="IPR013785">
    <property type="entry name" value="Aldolase_TIM"/>
</dbReference>
<evidence type="ECO:0000256" key="2">
    <source>
        <dbReference type="ARBA" id="ARBA00004688"/>
    </source>
</evidence>
<dbReference type="STRING" id="651182.TOL2_C07460"/>
<dbReference type="HOGENOM" id="CLU_030903_0_1_7"/>